<feature type="transmembrane region" description="Helical" evidence="8">
    <location>
        <begin position="279"/>
        <end position="299"/>
    </location>
</feature>
<dbReference type="PANTHER" id="PTHR13929:SF0">
    <property type="entry name" value="UBIA PRENYLTRANSFERASE DOMAIN-CONTAINING PROTEIN 1"/>
    <property type="match status" value="1"/>
</dbReference>
<dbReference type="AlphaFoldDB" id="A0A0R1RQL2"/>
<protein>
    <submittedName>
        <fullName evidence="9">1,4-dihydroxy-2-naphthoate octaprenyltransferase</fullName>
    </submittedName>
</protein>
<dbReference type="CDD" id="cd13962">
    <property type="entry name" value="PT_UbiA_UBIAD1"/>
    <property type="match status" value="1"/>
</dbReference>
<dbReference type="InterPro" id="IPR044878">
    <property type="entry name" value="UbiA_sf"/>
</dbReference>
<evidence type="ECO:0000256" key="6">
    <source>
        <dbReference type="ARBA" id="ARBA00022989"/>
    </source>
</evidence>
<dbReference type="Gene3D" id="1.10.357.140">
    <property type="entry name" value="UbiA prenyltransferase"/>
    <property type="match status" value="1"/>
</dbReference>
<sequence length="300" mass="33390">MSLKVFLELVQIEAKTASVFPFLIGVCFSWYNYHVLNLGFVIWFFIAMLLFNMAVDVLDNISDYHHAIDVDDYKKNTNIIGRENLSLKLVFTIMITMVIISAVIGIALACIIGWPLLIMGVWCYLVGIFYSSGPHPFSSMPLGELLSGVTMGFVIILISVYLNAFTVIDWNVATILKIILIAIPTSVWIANVMLANNICDLDEDEKNHRYTLPYYMGKKQAINLFAALNVIAFVAIIVAVVIGIAPWTMLLALLVVPIVIKQTRIFIGKQVKKETFMTAIKILAIGSLAQVVSYAVGIFL</sequence>
<feature type="transmembrane region" description="Helical" evidence="8">
    <location>
        <begin position="142"/>
        <end position="162"/>
    </location>
</feature>
<dbReference type="UniPathway" id="UPA00079"/>
<evidence type="ECO:0000256" key="5">
    <source>
        <dbReference type="ARBA" id="ARBA00022692"/>
    </source>
</evidence>
<evidence type="ECO:0000256" key="8">
    <source>
        <dbReference type="SAM" id="Phobius"/>
    </source>
</evidence>
<feature type="transmembrane region" description="Helical" evidence="8">
    <location>
        <begin position="220"/>
        <end position="244"/>
    </location>
</feature>
<gene>
    <name evidence="9" type="ORF">FC70_GL001229</name>
</gene>
<evidence type="ECO:0000313" key="9">
    <source>
        <dbReference type="EMBL" id="KRL55627.1"/>
    </source>
</evidence>
<keyword evidence="4 9" id="KW-0808">Transferase</keyword>
<comment type="caution">
    <text evidence="9">The sequence shown here is derived from an EMBL/GenBank/DDBJ whole genome shotgun (WGS) entry which is preliminary data.</text>
</comment>
<dbReference type="KEGG" id="lol:LACOL_0076"/>
<dbReference type="InterPro" id="IPR000537">
    <property type="entry name" value="UbiA_prenyltransferase"/>
</dbReference>
<dbReference type="EMBL" id="AZFE01000031">
    <property type="protein sequence ID" value="KRL55627.1"/>
    <property type="molecule type" value="Genomic_DNA"/>
</dbReference>
<name>A0A0R1RQL2_9LACO</name>
<keyword evidence="7 8" id="KW-0472">Membrane</keyword>
<keyword evidence="10" id="KW-1185">Reference proteome</keyword>
<keyword evidence="6 8" id="KW-1133">Transmembrane helix</keyword>
<dbReference type="STRING" id="1423778.FC70_GL001229"/>
<evidence type="ECO:0000256" key="4">
    <source>
        <dbReference type="ARBA" id="ARBA00022679"/>
    </source>
</evidence>
<dbReference type="InterPro" id="IPR026046">
    <property type="entry name" value="UBIAD1"/>
</dbReference>
<dbReference type="RefSeq" id="WP_057890157.1">
    <property type="nucleotide sequence ID" value="NZ_AZFE01000031.1"/>
</dbReference>
<dbReference type="Pfam" id="PF01040">
    <property type="entry name" value="UbiA"/>
    <property type="match status" value="1"/>
</dbReference>
<dbReference type="GO" id="GO:0004659">
    <property type="term" value="F:prenyltransferase activity"/>
    <property type="evidence" value="ECO:0007669"/>
    <property type="project" value="InterPro"/>
</dbReference>
<comment type="subcellular location">
    <subcellularLocation>
        <location evidence="1">Membrane</location>
        <topology evidence="1">Multi-pass membrane protein</topology>
    </subcellularLocation>
</comment>
<reference evidence="9 10" key="1">
    <citation type="journal article" date="2015" name="Genome Announc.">
        <title>Expanding the biotechnology potential of lactobacilli through comparative genomics of 213 strains and associated genera.</title>
        <authorList>
            <person name="Sun Z."/>
            <person name="Harris H.M."/>
            <person name="McCann A."/>
            <person name="Guo C."/>
            <person name="Argimon S."/>
            <person name="Zhang W."/>
            <person name="Yang X."/>
            <person name="Jeffery I.B."/>
            <person name="Cooney J.C."/>
            <person name="Kagawa T.F."/>
            <person name="Liu W."/>
            <person name="Song Y."/>
            <person name="Salvetti E."/>
            <person name="Wrobel A."/>
            <person name="Rasinkangas P."/>
            <person name="Parkhill J."/>
            <person name="Rea M.C."/>
            <person name="O'Sullivan O."/>
            <person name="Ritari J."/>
            <person name="Douillard F.P."/>
            <person name="Paul Ross R."/>
            <person name="Yang R."/>
            <person name="Briner A.E."/>
            <person name="Felis G.E."/>
            <person name="de Vos W.M."/>
            <person name="Barrangou R."/>
            <person name="Klaenhammer T.R."/>
            <person name="Caufield P.W."/>
            <person name="Cui Y."/>
            <person name="Zhang H."/>
            <person name="O'Toole P.W."/>
        </authorList>
    </citation>
    <scope>NUCLEOTIDE SEQUENCE [LARGE SCALE GENOMIC DNA]</scope>
    <source>
        <strain evidence="9 10">DSM 15707</strain>
    </source>
</reference>
<dbReference type="PATRIC" id="fig|1423778.4.peg.1263"/>
<feature type="transmembrane region" description="Helical" evidence="8">
    <location>
        <begin position="112"/>
        <end position="130"/>
    </location>
</feature>
<dbReference type="GO" id="GO:0009234">
    <property type="term" value="P:menaquinone biosynthetic process"/>
    <property type="evidence" value="ECO:0007669"/>
    <property type="project" value="UniProtKB-UniPathway"/>
</dbReference>
<evidence type="ECO:0000256" key="2">
    <source>
        <dbReference type="ARBA" id="ARBA00004863"/>
    </source>
</evidence>
<dbReference type="PIRSF" id="PIRSF005355">
    <property type="entry name" value="UBIAD1"/>
    <property type="match status" value="1"/>
</dbReference>
<feature type="transmembrane region" description="Helical" evidence="8">
    <location>
        <begin position="37"/>
        <end position="55"/>
    </location>
</feature>
<proteinExistence type="predicted"/>
<dbReference type="Proteomes" id="UP000051697">
    <property type="component" value="Unassembled WGS sequence"/>
</dbReference>
<dbReference type="OrthoDB" id="9767568at2"/>
<comment type="pathway">
    <text evidence="2">Quinol/quinone metabolism; menaquinone biosynthesis.</text>
</comment>
<evidence type="ECO:0000256" key="3">
    <source>
        <dbReference type="ARBA" id="ARBA00022428"/>
    </source>
</evidence>
<dbReference type="GO" id="GO:0016020">
    <property type="term" value="C:membrane"/>
    <property type="evidence" value="ECO:0007669"/>
    <property type="project" value="UniProtKB-SubCell"/>
</dbReference>
<organism evidence="9 10">
    <name type="scientific">Paucilactobacillus oligofermentans DSM 15707 = LMG 22743</name>
    <dbReference type="NCBI Taxonomy" id="1423778"/>
    <lineage>
        <taxon>Bacteria</taxon>
        <taxon>Bacillati</taxon>
        <taxon>Bacillota</taxon>
        <taxon>Bacilli</taxon>
        <taxon>Lactobacillales</taxon>
        <taxon>Lactobacillaceae</taxon>
        <taxon>Paucilactobacillus</taxon>
    </lineage>
</organism>
<keyword evidence="5 8" id="KW-0812">Transmembrane</keyword>
<accession>A0A0R1RQL2</accession>
<evidence type="ECO:0000256" key="1">
    <source>
        <dbReference type="ARBA" id="ARBA00004141"/>
    </source>
</evidence>
<dbReference type="PANTHER" id="PTHR13929">
    <property type="entry name" value="1,4-DIHYDROXY-2-NAPHTHOATE OCTAPRENYLTRANSFERASE"/>
    <property type="match status" value="1"/>
</dbReference>
<dbReference type="GO" id="GO:0042371">
    <property type="term" value="P:vitamin K biosynthetic process"/>
    <property type="evidence" value="ECO:0007669"/>
    <property type="project" value="TreeGrafter"/>
</dbReference>
<evidence type="ECO:0000256" key="7">
    <source>
        <dbReference type="ARBA" id="ARBA00023136"/>
    </source>
</evidence>
<feature type="transmembrane region" description="Helical" evidence="8">
    <location>
        <begin position="174"/>
        <end position="199"/>
    </location>
</feature>
<feature type="transmembrane region" description="Helical" evidence="8">
    <location>
        <begin position="85"/>
        <end position="106"/>
    </location>
</feature>
<keyword evidence="3" id="KW-0474">Menaquinone biosynthesis</keyword>
<evidence type="ECO:0000313" key="10">
    <source>
        <dbReference type="Proteomes" id="UP000051697"/>
    </source>
</evidence>
<dbReference type="NCBIfam" id="NF004752">
    <property type="entry name" value="PRK06080.1-4"/>
    <property type="match status" value="1"/>
</dbReference>